<name>A0A507AXQ4_9PEZI</name>
<dbReference type="GeneID" id="41975194"/>
<dbReference type="GO" id="GO:0016747">
    <property type="term" value="F:acyltransferase activity, transferring groups other than amino-acyl groups"/>
    <property type="evidence" value="ECO:0007669"/>
    <property type="project" value="InterPro"/>
</dbReference>
<protein>
    <recommendedName>
        <fullName evidence="2">N-acetyltransferase domain-containing protein</fullName>
    </recommendedName>
</protein>
<comment type="caution">
    <text evidence="3">The sequence shown here is derived from an EMBL/GenBank/DDBJ whole genome shotgun (WGS) entry which is preliminary data.</text>
</comment>
<accession>A0A507AXQ4</accession>
<dbReference type="RefSeq" id="XP_030993247.1">
    <property type="nucleotide sequence ID" value="XM_031142525.1"/>
</dbReference>
<dbReference type="InParanoid" id="A0A507AXQ4"/>
<feature type="compositionally biased region" description="Pro residues" evidence="1">
    <location>
        <begin position="109"/>
        <end position="122"/>
    </location>
</feature>
<dbReference type="CDD" id="cd04301">
    <property type="entry name" value="NAT_SF"/>
    <property type="match status" value="1"/>
</dbReference>
<dbReference type="Proteomes" id="UP000319257">
    <property type="component" value="Unassembled WGS sequence"/>
</dbReference>
<sequence length="257" mass="28414">MKSLPPNIVLTEASAADLPAIAETARVAFLSDTHTQLKDLVNGGSWFTSSDAQQWLQSLLDNPQIDIIVARNQEIPPDRSPTEVYPAPIAGFSIWGKRNYDDTTNSAPAAPPGPRPPAPMHPSLPVHRPLTVRDLEFITNQSMADWQGYFCPPSVRCRFVVSCSVRPEYQGRGIGGALLRWGIDKCDDEGVYCWVQSSMGALRAYEAVGFTEVGRLELNLDDFSEGHSRHDGKGWGIYVWPYMRREPTILRSGDGDA</sequence>
<dbReference type="SUPFAM" id="SSF55729">
    <property type="entry name" value="Acyl-CoA N-acyltransferases (Nat)"/>
    <property type="match status" value="1"/>
</dbReference>
<dbReference type="EMBL" id="SKBQ01000048">
    <property type="protein sequence ID" value="TPX11536.1"/>
    <property type="molecule type" value="Genomic_DNA"/>
</dbReference>
<dbReference type="PANTHER" id="PTHR42791">
    <property type="entry name" value="GNAT FAMILY ACETYLTRANSFERASE"/>
    <property type="match status" value="1"/>
</dbReference>
<evidence type="ECO:0000313" key="4">
    <source>
        <dbReference type="Proteomes" id="UP000319257"/>
    </source>
</evidence>
<evidence type="ECO:0000259" key="2">
    <source>
        <dbReference type="PROSITE" id="PS51186"/>
    </source>
</evidence>
<proteinExistence type="predicted"/>
<dbReference type="InterPro" id="IPR052523">
    <property type="entry name" value="Trichothecene_AcTrans"/>
</dbReference>
<dbReference type="InterPro" id="IPR000182">
    <property type="entry name" value="GNAT_dom"/>
</dbReference>
<reference evidence="3 4" key="1">
    <citation type="submission" date="2019-06" db="EMBL/GenBank/DDBJ databases">
        <title>Draft genome sequence of the filamentous fungus Phialemoniopsis curvata isolated from diesel fuel.</title>
        <authorList>
            <person name="Varaljay V.A."/>
            <person name="Lyon W.J."/>
            <person name="Crouch A.L."/>
            <person name="Drake C.E."/>
            <person name="Hollomon J.M."/>
            <person name="Nadeau L.J."/>
            <person name="Nunn H.S."/>
            <person name="Stevenson B.S."/>
            <person name="Bojanowski C.L."/>
            <person name="Crookes-Goodson W.J."/>
        </authorList>
    </citation>
    <scope>NUCLEOTIDE SEQUENCE [LARGE SCALE GENOMIC DNA]</scope>
    <source>
        <strain evidence="3 4">D216</strain>
    </source>
</reference>
<dbReference type="InterPro" id="IPR016181">
    <property type="entry name" value="Acyl_CoA_acyltransferase"/>
</dbReference>
<evidence type="ECO:0000313" key="3">
    <source>
        <dbReference type="EMBL" id="TPX11536.1"/>
    </source>
</evidence>
<dbReference type="STRING" id="1093900.A0A507AXQ4"/>
<gene>
    <name evidence="3" type="ORF">E0L32_007747</name>
</gene>
<keyword evidence="4" id="KW-1185">Reference proteome</keyword>
<dbReference type="PANTHER" id="PTHR42791:SF16">
    <property type="entry name" value="N-ACETYLTRANSFERASE DOMAIN-CONTAINING PROTEIN"/>
    <property type="match status" value="1"/>
</dbReference>
<feature type="region of interest" description="Disordered" evidence="1">
    <location>
        <begin position="103"/>
        <end position="122"/>
    </location>
</feature>
<dbReference type="Pfam" id="PF00583">
    <property type="entry name" value="Acetyltransf_1"/>
    <property type="match status" value="1"/>
</dbReference>
<dbReference type="AlphaFoldDB" id="A0A507AXQ4"/>
<dbReference type="Gene3D" id="3.40.630.30">
    <property type="match status" value="1"/>
</dbReference>
<feature type="domain" description="N-acetyltransferase" evidence="2">
    <location>
        <begin position="147"/>
        <end position="244"/>
    </location>
</feature>
<evidence type="ECO:0000256" key="1">
    <source>
        <dbReference type="SAM" id="MobiDB-lite"/>
    </source>
</evidence>
<dbReference type="PROSITE" id="PS51186">
    <property type="entry name" value="GNAT"/>
    <property type="match status" value="1"/>
</dbReference>
<dbReference type="OrthoDB" id="410198at2759"/>
<organism evidence="3 4">
    <name type="scientific">Thyridium curvatum</name>
    <dbReference type="NCBI Taxonomy" id="1093900"/>
    <lineage>
        <taxon>Eukaryota</taxon>
        <taxon>Fungi</taxon>
        <taxon>Dikarya</taxon>
        <taxon>Ascomycota</taxon>
        <taxon>Pezizomycotina</taxon>
        <taxon>Sordariomycetes</taxon>
        <taxon>Sordariomycetidae</taxon>
        <taxon>Thyridiales</taxon>
        <taxon>Thyridiaceae</taxon>
        <taxon>Thyridium</taxon>
    </lineage>
</organism>